<evidence type="ECO:0000256" key="2">
    <source>
        <dbReference type="ARBA" id="ARBA00022448"/>
    </source>
</evidence>
<evidence type="ECO:0000256" key="7">
    <source>
        <dbReference type="ARBA" id="ARBA00023136"/>
    </source>
</evidence>
<dbReference type="PANTHER" id="PTHR24221">
    <property type="entry name" value="ATP-BINDING CASSETTE SUB-FAMILY B"/>
    <property type="match status" value="1"/>
</dbReference>
<feature type="domain" description="ABC transmembrane type-1" evidence="10">
    <location>
        <begin position="43"/>
        <end position="334"/>
    </location>
</feature>
<feature type="transmembrane region" description="Helical" evidence="8">
    <location>
        <begin position="273"/>
        <end position="296"/>
    </location>
</feature>
<keyword evidence="4" id="KW-0547">Nucleotide-binding</keyword>
<dbReference type="PANTHER" id="PTHR24221:SF654">
    <property type="entry name" value="ATP-BINDING CASSETTE SUB-FAMILY B MEMBER 6"/>
    <property type="match status" value="1"/>
</dbReference>
<evidence type="ECO:0000313" key="11">
    <source>
        <dbReference type="EMBL" id="PWE17103.1"/>
    </source>
</evidence>
<keyword evidence="6 8" id="KW-1133">Transmembrane helix</keyword>
<dbReference type="InterPro" id="IPR011527">
    <property type="entry name" value="ABC1_TM_dom"/>
</dbReference>
<gene>
    <name evidence="11" type="ORF">DDZ18_10415</name>
</gene>
<dbReference type="SUPFAM" id="SSF90123">
    <property type="entry name" value="ABC transporter transmembrane region"/>
    <property type="match status" value="1"/>
</dbReference>
<dbReference type="Gene3D" id="3.40.50.300">
    <property type="entry name" value="P-loop containing nucleotide triphosphate hydrolases"/>
    <property type="match status" value="1"/>
</dbReference>
<evidence type="ECO:0000256" key="5">
    <source>
        <dbReference type="ARBA" id="ARBA00022840"/>
    </source>
</evidence>
<proteinExistence type="predicted"/>
<dbReference type="SUPFAM" id="SSF52540">
    <property type="entry name" value="P-loop containing nucleoside triphosphate hydrolases"/>
    <property type="match status" value="1"/>
</dbReference>
<keyword evidence="12" id="KW-1185">Reference proteome</keyword>
<dbReference type="Pfam" id="PF00664">
    <property type="entry name" value="ABC_membrane"/>
    <property type="match status" value="1"/>
</dbReference>
<feature type="transmembrane region" description="Helical" evidence="8">
    <location>
        <begin position="83"/>
        <end position="101"/>
    </location>
</feature>
<dbReference type="GO" id="GO:0005524">
    <property type="term" value="F:ATP binding"/>
    <property type="evidence" value="ECO:0007669"/>
    <property type="project" value="UniProtKB-KW"/>
</dbReference>
<evidence type="ECO:0000256" key="3">
    <source>
        <dbReference type="ARBA" id="ARBA00022692"/>
    </source>
</evidence>
<keyword evidence="2" id="KW-0813">Transport</keyword>
<organism evidence="11 12">
    <name type="scientific">Marinicauda salina</name>
    <dbReference type="NCBI Taxonomy" id="2135793"/>
    <lineage>
        <taxon>Bacteria</taxon>
        <taxon>Pseudomonadati</taxon>
        <taxon>Pseudomonadota</taxon>
        <taxon>Alphaproteobacteria</taxon>
        <taxon>Maricaulales</taxon>
        <taxon>Maricaulaceae</taxon>
        <taxon>Marinicauda</taxon>
    </lineage>
</organism>
<accession>A0A2U2BSW5</accession>
<dbReference type="InterPro" id="IPR036640">
    <property type="entry name" value="ABC1_TM_sf"/>
</dbReference>
<evidence type="ECO:0000259" key="9">
    <source>
        <dbReference type="PROSITE" id="PS50893"/>
    </source>
</evidence>
<dbReference type="EMBL" id="QEXV01000004">
    <property type="protein sequence ID" value="PWE17103.1"/>
    <property type="molecule type" value="Genomic_DNA"/>
</dbReference>
<feature type="transmembrane region" description="Helical" evidence="8">
    <location>
        <begin position="42"/>
        <end position="63"/>
    </location>
</feature>
<dbReference type="SMART" id="SM00382">
    <property type="entry name" value="AAA"/>
    <property type="match status" value="1"/>
</dbReference>
<dbReference type="GO" id="GO:0140359">
    <property type="term" value="F:ABC-type transporter activity"/>
    <property type="evidence" value="ECO:0007669"/>
    <property type="project" value="InterPro"/>
</dbReference>
<reference evidence="12" key="1">
    <citation type="submission" date="2018-05" db="EMBL/GenBank/DDBJ databases">
        <authorList>
            <person name="Liu B.-T."/>
        </authorList>
    </citation>
    <scope>NUCLEOTIDE SEQUENCE [LARGE SCALE GENOMIC DNA]</scope>
    <source>
        <strain evidence="12">WD6-1</strain>
    </source>
</reference>
<name>A0A2U2BSW5_9PROT</name>
<keyword evidence="5" id="KW-0067">ATP-binding</keyword>
<keyword evidence="3 8" id="KW-0812">Transmembrane</keyword>
<evidence type="ECO:0000256" key="8">
    <source>
        <dbReference type="SAM" id="Phobius"/>
    </source>
</evidence>
<dbReference type="GO" id="GO:0005886">
    <property type="term" value="C:plasma membrane"/>
    <property type="evidence" value="ECO:0007669"/>
    <property type="project" value="UniProtKB-SubCell"/>
</dbReference>
<comment type="subcellular location">
    <subcellularLocation>
        <location evidence="1">Cell membrane</location>
        <topology evidence="1">Multi-pass membrane protein</topology>
    </subcellularLocation>
</comment>
<dbReference type="InterPro" id="IPR039421">
    <property type="entry name" value="Type_1_exporter"/>
</dbReference>
<protein>
    <submittedName>
        <fullName evidence="11">Metal ABC transporter permease</fullName>
    </submittedName>
</protein>
<evidence type="ECO:0000259" key="10">
    <source>
        <dbReference type="PROSITE" id="PS50929"/>
    </source>
</evidence>
<dbReference type="FunFam" id="3.40.50.300:FF:000287">
    <property type="entry name" value="Multidrug ABC transporter ATP-binding protein"/>
    <property type="match status" value="1"/>
</dbReference>
<dbReference type="PROSITE" id="PS00211">
    <property type="entry name" value="ABC_TRANSPORTER_1"/>
    <property type="match status" value="1"/>
</dbReference>
<dbReference type="Pfam" id="PF00005">
    <property type="entry name" value="ABC_tran"/>
    <property type="match status" value="1"/>
</dbReference>
<evidence type="ECO:0000256" key="4">
    <source>
        <dbReference type="ARBA" id="ARBA00022741"/>
    </source>
</evidence>
<evidence type="ECO:0000256" key="6">
    <source>
        <dbReference type="ARBA" id="ARBA00022989"/>
    </source>
</evidence>
<comment type="caution">
    <text evidence="11">The sequence shown here is derived from an EMBL/GenBank/DDBJ whole genome shotgun (WGS) entry which is preliminary data.</text>
</comment>
<dbReference type="AlphaFoldDB" id="A0A2U2BSW5"/>
<evidence type="ECO:0000313" key="12">
    <source>
        <dbReference type="Proteomes" id="UP000245168"/>
    </source>
</evidence>
<dbReference type="CDD" id="cd18582">
    <property type="entry name" value="ABC_6TM_ATM1_ABCB7"/>
    <property type="match status" value="1"/>
</dbReference>
<sequence length="609" mass="65343">MHGDSQTDATEGAAPEGRLGDAIGRLLILLASPEMARWRVRMVVAFALTVVAKLFAVASPVLFGEGVNAVTRAVQSDAPQTAILWPFAAFFLIYGLSRFASSAAPQARDALFAPVSNDAQRLTAVQGFAHVQGLSLGYHQNKRTGAVNRIIDRGANAVDFLLRFLVFNILPALIELALAAVVAAVMYGWIFSVIVVVAVLAYAFATWSMTQWRVKLRRRMNEADTEVNARAVDTLANFETVKAFAAEDREVARFDSAKTRYADAASASQQSLAALNATQAAIMNGGLLAVALLAGYRVLQGQLEPGDIAALTLMLMNVYQPLNILGFAYREIRQATVDLERLFQLLGIEPEVADAPGARPLDVTGGAVRFEHVSFAHPGRARSVEDVDLEIPAGAFVGLAGPSGAGKSTLLRLLFRFYDPDSGRVLIDGQDIAGVTQQSLRASLGLVPQEVVLFNDTLRENILYGRPDADEAALMDAVERARLGDFVRDLPTGLDTRVGERGLKLSGGEKQRVGVARAILKNPPILILDEATSALDSETEGEVQAAIAEAARGRTTIAVAHRLSTIARADRIFVMENGRLSEAGAHAELLAADGRYAAMWRRQAETASA</sequence>
<feature type="transmembrane region" description="Helical" evidence="8">
    <location>
        <begin position="160"/>
        <end position="183"/>
    </location>
</feature>
<feature type="domain" description="ABC transporter" evidence="9">
    <location>
        <begin position="368"/>
        <end position="602"/>
    </location>
</feature>
<dbReference type="InterPro" id="IPR017871">
    <property type="entry name" value="ABC_transporter-like_CS"/>
</dbReference>
<evidence type="ECO:0000256" key="1">
    <source>
        <dbReference type="ARBA" id="ARBA00004651"/>
    </source>
</evidence>
<feature type="transmembrane region" description="Helical" evidence="8">
    <location>
        <begin position="189"/>
        <end position="210"/>
    </location>
</feature>
<dbReference type="InterPro" id="IPR003439">
    <property type="entry name" value="ABC_transporter-like_ATP-bd"/>
</dbReference>
<dbReference type="Gene3D" id="1.20.1560.10">
    <property type="entry name" value="ABC transporter type 1, transmembrane domain"/>
    <property type="match status" value="1"/>
</dbReference>
<dbReference type="PROSITE" id="PS50893">
    <property type="entry name" value="ABC_TRANSPORTER_2"/>
    <property type="match status" value="1"/>
</dbReference>
<dbReference type="Proteomes" id="UP000245168">
    <property type="component" value="Unassembled WGS sequence"/>
</dbReference>
<dbReference type="InterPro" id="IPR003593">
    <property type="entry name" value="AAA+_ATPase"/>
</dbReference>
<keyword evidence="7 8" id="KW-0472">Membrane</keyword>
<dbReference type="InterPro" id="IPR027417">
    <property type="entry name" value="P-loop_NTPase"/>
</dbReference>
<dbReference type="GO" id="GO:0016887">
    <property type="term" value="F:ATP hydrolysis activity"/>
    <property type="evidence" value="ECO:0007669"/>
    <property type="project" value="InterPro"/>
</dbReference>
<dbReference type="OrthoDB" id="7614182at2"/>
<dbReference type="RefSeq" id="WP_109253327.1">
    <property type="nucleotide sequence ID" value="NZ_QEXV01000004.1"/>
</dbReference>
<dbReference type="PROSITE" id="PS50929">
    <property type="entry name" value="ABC_TM1F"/>
    <property type="match status" value="1"/>
</dbReference>